<reference evidence="1 2" key="1">
    <citation type="submission" date="2014-07" db="EMBL/GenBank/DDBJ databases">
        <title>Complete genome sequence of Corynebacterium atypicum DSM 44849: identifiction of the mycolic acid biosynthesis genes.</title>
        <authorList>
            <person name="Tippelt A."/>
            <person name="Mollmann S."/>
            <person name="Albersmeier A."/>
            <person name="Jaenicke S."/>
            <person name="Ruckert C."/>
            <person name="Tauch A."/>
        </authorList>
    </citation>
    <scope>NUCLEOTIDE SEQUENCE [LARGE SCALE GENOMIC DNA]</scope>
    <source>
        <strain evidence="1 2">R2070</strain>
    </source>
</reference>
<dbReference type="EMBL" id="CP008944">
    <property type="protein sequence ID" value="AIG64341.1"/>
    <property type="molecule type" value="Genomic_DNA"/>
</dbReference>
<evidence type="ECO:0000313" key="1">
    <source>
        <dbReference type="EMBL" id="AIG64341.1"/>
    </source>
</evidence>
<accession>A0ABN4DFZ0</accession>
<proteinExistence type="predicted"/>
<protein>
    <submittedName>
        <fullName evidence="1">Uncharacterized protein</fullName>
    </submittedName>
</protein>
<dbReference type="Proteomes" id="UP000028504">
    <property type="component" value="Chromosome"/>
</dbReference>
<gene>
    <name evidence="1" type="ORF">CATYP_06735</name>
</gene>
<evidence type="ECO:0000313" key="2">
    <source>
        <dbReference type="Proteomes" id="UP000028504"/>
    </source>
</evidence>
<organism evidence="1 2">
    <name type="scientific">Corynebacterium atypicum</name>
    <dbReference type="NCBI Taxonomy" id="191610"/>
    <lineage>
        <taxon>Bacteria</taxon>
        <taxon>Bacillati</taxon>
        <taxon>Actinomycetota</taxon>
        <taxon>Actinomycetes</taxon>
        <taxon>Mycobacteriales</taxon>
        <taxon>Corynebacteriaceae</taxon>
        <taxon>Corynebacterium</taxon>
    </lineage>
</organism>
<name>A0ABN4DFZ0_9CORY</name>
<sequence>MEATPTYRLGDDDGTAKIQIAEGDTQAAVLAEAYRFALERGGIGATVEVVGKDDPRSSAGELSWLADGGAGVIVGCTGQLMAQADADGAARLQAALKAEEAAGSSGGAAGSGDAPQQTYDALMGVLPGDFDLPDPSPAEGCSTISQPGEADDERLPQNVVPVYRKINVSRWGKKSLNDVTRLLTTHELAEMIERVEAGDAPQDVVTEWIGESNSDLLK</sequence>
<dbReference type="Gene3D" id="3.40.190.10">
    <property type="entry name" value="Periplasmic binding protein-like II"/>
    <property type="match status" value="1"/>
</dbReference>
<keyword evidence="2" id="KW-1185">Reference proteome</keyword>